<dbReference type="SMART" id="SM00646">
    <property type="entry name" value="Ami_3"/>
    <property type="match status" value="1"/>
</dbReference>
<dbReference type="EMBL" id="PECH01000001">
    <property type="protein sequence ID" value="TDZ87254.1"/>
    <property type="molecule type" value="Genomic_DNA"/>
</dbReference>
<reference evidence="4 5" key="1">
    <citation type="journal article" date="2019" name="Sci. Rep.">
        <title>Extended insight into the Mycobacterium chelonae-abscessus complex through whole genome sequencing of Mycobacterium salmoniphilum outbreak and Mycobacterium salmoniphilum-like strains.</title>
        <authorList>
            <person name="Behra P.R.K."/>
            <person name="Das S."/>
            <person name="Pettersson B.M.F."/>
            <person name="Shirreff L."/>
            <person name="DuCote T."/>
            <person name="Jacobsson K.G."/>
            <person name="Ennis D.G."/>
            <person name="Kirsebom L.A."/>
        </authorList>
    </citation>
    <scope>NUCLEOTIDE SEQUENCE [LARGE SCALE GENOMIC DNA]</scope>
    <source>
        <strain evidence="4 5">DE 4585</strain>
    </source>
</reference>
<dbReference type="NCBIfam" id="NF038140">
    <property type="entry name" value="amidase_Rv3717"/>
    <property type="match status" value="1"/>
</dbReference>
<dbReference type="Pfam" id="PF01520">
    <property type="entry name" value="Amidase_3"/>
    <property type="match status" value="1"/>
</dbReference>
<name>A0A4R8S9E9_9MYCO</name>
<dbReference type="Proteomes" id="UP000295117">
    <property type="component" value="Unassembled WGS sequence"/>
</dbReference>
<evidence type="ECO:0000313" key="5">
    <source>
        <dbReference type="Proteomes" id="UP000295117"/>
    </source>
</evidence>
<proteinExistence type="predicted"/>
<feature type="region of interest" description="Disordered" evidence="2">
    <location>
        <begin position="95"/>
        <end position="119"/>
    </location>
</feature>
<keyword evidence="1" id="KW-0378">Hydrolase</keyword>
<evidence type="ECO:0000259" key="3">
    <source>
        <dbReference type="SMART" id="SM00646"/>
    </source>
</evidence>
<evidence type="ECO:0000256" key="1">
    <source>
        <dbReference type="ARBA" id="ARBA00022801"/>
    </source>
</evidence>
<accession>A0A4R8S9E9</accession>
<dbReference type="InterPro" id="IPR002508">
    <property type="entry name" value="MurNAc-LAA_cat"/>
</dbReference>
<dbReference type="GO" id="GO:0009253">
    <property type="term" value="P:peptidoglycan catabolic process"/>
    <property type="evidence" value="ECO:0007669"/>
    <property type="project" value="InterPro"/>
</dbReference>
<organism evidence="4 5">
    <name type="scientific">Mycobacteroides salmoniphilum</name>
    <dbReference type="NCBI Taxonomy" id="404941"/>
    <lineage>
        <taxon>Bacteria</taxon>
        <taxon>Bacillati</taxon>
        <taxon>Actinomycetota</taxon>
        <taxon>Actinomycetes</taxon>
        <taxon>Mycobacteriales</taxon>
        <taxon>Mycobacteriaceae</taxon>
        <taxon>Mycobacteroides</taxon>
    </lineage>
</organism>
<dbReference type="AlphaFoldDB" id="A0A4R8S9E9"/>
<dbReference type="SUPFAM" id="SSF53187">
    <property type="entry name" value="Zn-dependent exopeptidases"/>
    <property type="match status" value="1"/>
</dbReference>
<protein>
    <submittedName>
        <fullName evidence="4">N-acetylmuramoyl-l-alanine amidase I</fullName>
    </submittedName>
</protein>
<dbReference type="GO" id="GO:0030288">
    <property type="term" value="C:outer membrane-bounded periplasmic space"/>
    <property type="evidence" value="ECO:0007669"/>
    <property type="project" value="TreeGrafter"/>
</dbReference>
<dbReference type="InterPro" id="IPR050695">
    <property type="entry name" value="N-acetylmuramoyl_amidase_3"/>
</dbReference>
<sequence length="306" mass="31426">MCLLKRAGIKLVTLAGPRRVVNKGSRRPGYRGQVRVSFWRAAGLTGVTLLTAASVTVLPIVTSSAPATFTAGAAPGIAGRIVVLDPGHNGANDGSINNQVPDGRGGTKSCQTSGTATDGGYPEHTFAWNTVLLIRQQLTQLGVRTAMTRGDDDKLGPCIDKRAEIENSFNPDAVVSIHADGGPAGGHGFHVNFSNPPVNAVQGEPTVRFAKTMRDSLQAAGLTPATYIGTGGLYGRSDLAGLNLAQHPKVLVELGNMKNAQDSAMMTSPEGRAKYAQAVVQGIVAYLSGTAPAPGVDPAAAPAPGG</sequence>
<comment type="caution">
    <text evidence="4">The sequence shown here is derived from an EMBL/GenBank/DDBJ whole genome shotgun (WGS) entry which is preliminary data.</text>
</comment>
<evidence type="ECO:0000313" key="4">
    <source>
        <dbReference type="EMBL" id="TDZ87254.1"/>
    </source>
</evidence>
<dbReference type="PANTHER" id="PTHR30404:SF0">
    <property type="entry name" value="N-ACETYLMURAMOYL-L-ALANINE AMIDASE AMIC"/>
    <property type="match status" value="1"/>
</dbReference>
<feature type="domain" description="MurNAc-LAA" evidence="3">
    <location>
        <begin position="163"/>
        <end position="284"/>
    </location>
</feature>
<dbReference type="PANTHER" id="PTHR30404">
    <property type="entry name" value="N-ACETYLMURAMOYL-L-ALANINE AMIDASE"/>
    <property type="match status" value="1"/>
</dbReference>
<evidence type="ECO:0000256" key="2">
    <source>
        <dbReference type="SAM" id="MobiDB-lite"/>
    </source>
</evidence>
<dbReference type="Gene3D" id="3.40.630.40">
    <property type="entry name" value="Zn-dependent exopeptidases"/>
    <property type="match status" value="1"/>
</dbReference>
<dbReference type="CDD" id="cd02696">
    <property type="entry name" value="MurNAc-LAA"/>
    <property type="match status" value="1"/>
</dbReference>
<dbReference type="GO" id="GO:0008745">
    <property type="term" value="F:N-acetylmuramoyl-L-alanine amidase activity"/>
    <property type="evidence" value="ECO:0007669"/>
    <property type="project" value="InterPro"/>
</dbReference>
<gene>
    <name evidence="4" type="ORF">DE4585_00246</name>
</gene>